<dbReference type="InterPro" id="IPR003607">
    <property type="entry name" value="HD/PDEase_dom"/>
</dbReference>
<dbReference type="AlphaFoldDB" id="A0A397DNQ0"/>
<dbReference type="Proteomes" id="UP000266239">
    <property type="component" value="Unassembled WGS sequence"/>
</dbReference>
<proteinExistence type="predicted"/>
<name>A0A397DNQ0_APHAT</name>
<dbReference type="PANTHER" id="PTHR33594">
    <property type="entry name" value="SUPERFAMILY HYDROLASE, PUTATIVE (AFU_ORTHOLOGUE AFUA_1G03035)-RELATED"/>
    <property type="match status" value="1"/>
</dbReference>
<evidence type="ECO:0000313" key="5">
    <source>
        <dbReference type="Proteomes" id="UP000266239"/>
    </source>
</evidence>
<dbReference type="Proteomes" id="UP000265716">
    <property type="component" value="Unassembled WGS sequence"/>
</dbReference>
<dbReference type="CDD" id="cd00077">
    <property type="entry name" value="HDc"/>
    <property type="match status" value="1"/>
</dbReference>
<evidence type="ECO:0000313" key="6">
    <source>
        <dbReference type="Proteomes" id="UP000266643"/>
    </source>
</evidence>
<protein>
    <recommendedName>
        <fullName evidence="7">HD/PDEase domain-containing protein</fullName>
    </recommendedName>
</protein>
<comment type="caution">
    <text evidence="3">The sequence shown here is derived from an EMBL/GenBank/DDBJ whole genome shotgun (WGS) entry which is preliminary data.</text>
</comment>
<dbReference type="SUPFAM" id="SSF109604">
    <property type="entry name" value="HD-domain/PDEase-like"/>
    <property type="match status" value="1"/>
</dbReference>
<dbReference type="EMBL" id="QUTC01003840">
    <property type="protein sequence ID" value="RHY68006.1"/>
    <property type="molecule type" value="Genomic_DNA"/>
</dbReference>
<gene>
    <name evidence="1" type="ORF">DYB25_011397</name>
    <name evidence="2" type="ORF">DYB30_009917</name>
    <name evidence="3" type="ORF">DYB38_011805</name>
</gene>
<dbReference type="VEuPathDB" id="FungiDB:H257_03606"/>
<dbReference type="EMBL" id="QUTA01011183">
    <property type="protein sequence ID" value="RHX98763.1"/>
    <property type="molecule type" value="Genomic_DNA"/>
</dbReference>
<dbReference type="EMBL" id="QUTD01005242">
    <property type="protein sequence ID" value="RHY63175.1"/>
    <property type="molecule type" value="Genomic_DNA"/>
</dbReference>
<accession>A0A397DNQ0</accession>
<sequence length="245" mass="26935">MTTDDIVIQNTVEYVRGMLASNDASHDWNHIERVWRLSVRIATEEHVERMDCVVLAALLHDIDDWKYTGSDSTDRARAFLHTQPLDVDKIEFVLKIINGIGFKEELGTEKVHSRCVEVAIGNFAVGSKSISVSITTFVDGLNASTIDNFGALLDHVNLVHVWGAYREPNSVAEAAPPCTVPAYQSATNNQGVVIDTKKIFSNPGTAGIRGVSVHHWAWRRAHGGGDGSLYVQVWGQSRKTRAADG</sequence>
<dbReference type="Gene3D" id="1.10.472.50">
    <property type="entry name" value="HD-domain/PDEase-like"/>
    <property type="match status" value="1"/>
</dbReference>
<evidence type="ECO:0000313" key="4">
    <source>
        <dbReference type="Proteomes" id="UP000265716"/>
    </source>
</evidence>
<dbReference type="PANTHER" id="PTHR33594:SF1">
    <property type="entry name" value="HD_PDEASE DOMAIN-CONTAINING PROTEIN"/>
    <property type="match status" value="1"/>
</dbReference>
<evidence type="ECO:0000313" key="1">
    <source>
        <dbReference type="EMBL" id="RHX98763.1"/>
    </source>
</evidence>
<organism evidence="3 4">
    <name type="scientific">Aphanomyces astaci</name>
    <name type="common">Crayfish plague agent</name>
    <dbReference type="NCBI Taxonomy" id="112090"/>
    <lineage>
        <taxon>Eukaryota</taxon>
        <taxon>Sar</taxon>
        <taxon>Stramenopiles</taxon>
        <taxon>Oomycota</taxon>
        <taxon>Saprolegniomycetes</taxon>
        <taxon>Saprolegniales</taxon>
        <taxon>Verrucalvaceae</taxon>
        <taxon>Aphanomyces</taxon>
    </lineage>
</organism>
<dbReference type="Proteomes" id="UP000266643">
    <property type="component" value="Unassembled WGS sequence"/>
</dbReference>
<evidence type="ECO:0000313" key="2">
    <source>
        <dbReference type="EMBL" id="RHY63175.1"/>
    </source>
</evidence>
<reference evidence="4 5" key="1">
    <citation type="submission" date="2018-08" db="EMBL/GenBank/DDBJ databases">
        <title>Aphanomyces genome sequencing and annotation.</title>
        <authorList>
            <person name="Minardi D."/>
            <person name="Oidtmann B."/>
            <person name="Van Der Giezen M."/>
            <person name="Studholme D.J."/>
        </authorList>
    </citation>
    <scope>NUCLEOTIDE SEQUENCE [LARGE SCALE GENOMIC DNA]</scope>
    <source>
        <strain evidence="2 6">D2</strain>
        <strain evidence="3 4">SA</strain>
        <strain evidence="1 5">Yx</strain>
    </source>
</reference>
<evidence type="ECO:0008006" key="7">
    <source>
        <dbReference type="Google" id="ProtNLM"/>
    </source>
</evidence>
<evidence type="ECO:0000313" key="3">
    <source>
        <dbReference type="EMBL" id="RHY68006.1"/>
    </source>
</evidence>